<feature type="compositionally biased region" description="Polar residues" evidence="7">
    <location>
        <begin position="333"/>
        <end position="346"/>
    </location>
</feature>
<comment type="similarity">
    <text evidence="2">Belongs to the RRM CPEB family.</text>
</comment>
<dbReference type="Gene3D" id="3.30.70.330">
    <property type="match status" value="2"/>
</dbReference>
<dbReference type="FunFam" id="3.30.70.330:FF:000009">
    <property type="entry name" value="cytoplasmic polyadenylation element-binding protein 2 isoform X1"/>
    <property type="match status" value="1"/>
</dbReference>
<dbReference type="GO" id="GO:0005737">
    <property type="term" value="C:cytoplasm"/>
    <property type="evidence" value="ECO:0007669"/>
    <property type="project" value="UniProtKB-SubCell"/>
</dbReference>
<reference evidence="9" key="1">
    <citation type="journal article" date="2023" name="Science">
        <title>Genome structures resolve the early diversification of teleost fishes.</title>
        <authorList>
            <person name="Parey E."/>
            <person name="Louis A."/>
            <person name="Montfort J."/>
            <person name="Bouchez O."/>
            <person name="Roques C."/>
            <person name="Iampietro C."/>
            <person name="Lluch J."/>
            <person name="Castinel A."/>
            <person name="Donnadieu C."/>
            <person name="Desvignes T."/>
            <person name="Floi Bucao C."/>
            <person name="Jouanno E."/>
            <person name="Wen M."/>
            <person name="Mejri S."/>
            <person name="Dirks R."/>
            <person name="Jansen H."/>
            <person name="Henkel C."/>
            <person name="Chen W.J."/>
            <person name="Zahm M."/>
            <person name="Cabau C."/>
            <person name="Klopp C."/>
            <person name="Thompson A.W."/>
            <person name="Robinson-Rechavi M."/>
            <person name="Braasch I."/>
            <person name="Lecointre G."/>
            <person name="Bobe J."/>
            <person name="Postlethwait J.H."/>
            <person name="Berthelot C."/>
            <person name="Roest Crollius H."/>
            <person name="Guiguen Y."/>
        </authorList>
    </citation>
    <scope>NUCLEOTIDE SEQUENCE</scope>
    <source>
        <strain evidence="9">WJC10195</strain>
    </source>
</reference>
<organism evidence="9 10">
    <name type="scientific">Synaphobranchus kaupii</name>
    <name type="common">Kaup's arrowtooth eel</name>
    <dbReference type="NCBI Taxonomy" id="118154"/>
    <lineage>
        <taxon>Eukaryota</taxon>
        <taxon>Metazoa</taxon>
        <taxon>Chordata</taxon>
        <taxon>Craniata</taxon>
        <taxon>Vertebrata</taxon>
        <taxon>Euteleostomi</taxon>
        <taxon>Actinopterygii</taxon>
        <taxon>Neopterygii</taxon>
        <taxon>Teleostei</taxon>
        <taxon>Anguilliformes</taxon>
        <taxon>Synaphobranchidae</taxon>
        <taxon>Synaphobranchus</taxon>
    </lineage>
</organism>
<dbReference type="PROSITE" id="PS50102">
    <property type="entry name" value="RRM"/>
    <property type="match status" value="2"/>
</dbReference>
<dbReference type="AlphaFoldDB" id="A0A9Q1G826"/>
<dbReference type="CDD" id="cd12724">
    <property type="entry name" value="RRM1_CPEB2_like"/>
    <property type="match status" value="1"/>
</dbReference>
<evidence type="ECO:0000256" key="1">
    <source>
        <dbReference type="ARBA" id="ARBA00004496"/>
    </source>
</evidence>
<dbReference type="FunFam" id="3.30.70.330:FF:000008">
    <property type="entry name" value="Cytoplasmic polyadenylation element-binding 2 isoform X2"/>
    <property type="match status" value="1"/>
</dbReference>
<dbReference type="Gene3D" id="4.10.640.40">
    <property type="entry name" value="Cytoplasmic polyadenylation element-binding protein, ZZ domain"/>
    <property type="match status" value="1"/>
</dbReference>
<feature type="region of interest" description="Disordered" evidence="7">
    <location>
        <begin position="475"/>
        <end position="510"/>
    </location>
</feature>
<evidence type="ECO:0000256" key="4">
    <source>
        <dbReference type="ARBA" id="ARBA00022737"/>
    </source>
</evidence>
<dbReference type="GO" id="GO:0043005">
    <property type="term" value="C:neuron projection"/>
    <property type="evidence" value="ECO:0007669"/>
    <property type="project" value="TreeGrafter"/>
</dbReference>
<dbReference type="Proteomes" id="UP001152622">
    <property type="component" value="Chromosome 2"/>
</dbReference>
<name>A0A9Q1G826_SYNKA</name>
<keyword evidence="5 6" id="KW-0694">RNA-binding</keyword>
<comment type="subcellular location">
    <subcellularLocation>
        <location evidence="1">Cytoplasm</location>
    </subcellularLocation>
</comment>
<dbReference type="SMART" id="SM00360">
    <property type="entry name" value="RRM"/>
    <property type="match status" value="2"/>
</dbReference>
<sequence>MGDYGLGLLQTANINNSSTIFGGGVFRSYTTPSSASSARDSLVSVSGLSVSTSGSAAVVSSFLSAAAHQQNMQDELVAGVKNAQQPPSTEKNNSNSATNKTGQQQPGNNNNRNHNSSPDFSNQLRQNILDYNQLNHSQQQLSDFRASVNQDKFGQTQQICDLQQGLSQQPQISPLQTGFSSAPPPPPQGEFSHLTHKQQYAPLGHQHQGTPESDRSLDSSPVQISAASVEEAEANAVAAASPSQSSVNPNKVKIQMDSPTAHLINNGNGISTANVLPGGLGAGFTTIQNQEMQNPHQNPSGSTSPTLPVFGTPWSVQTSSPPPPVTNSTNPNHANPLNQVHNTETDNGFYPGIPSSINPAFFQSFSPVSANPCAGMNVHGFGSPFSPQISVPPQQQQSRRSPVSPQMHQQHQGAFLQQRNNYNHHQPVMKQSPWSSHQGSGWTSGGVSWGGVHGRDHRRGGGMGVLSPMKKPFSSNIITPPKFPRSAASLGPKSWGEENQYRPDNNSNTLLPLQDRSRMYDSLNMHSLESSLIDIMRAEQDPMKGRMGYPHPGTDSLLMLNARSYGRRRGRSSLFPIDDGLLDDGHGNQGVPGVMNSQGCYPHQNGDRMERFSRKVFVGGLPPDIDEDEITTSFRRFGHLVVDWPHKAESKSYFPPKGYAFLLFQEESFVQALIEACLEEDGKLYLCVSSPTIKDKPVQIRPWNLNDSDFVMDGSQPLDPRKTIFVGGVPRPLRAVELAMIMDRLYGGVCYAGIDTDPELKYPKGAGRVAFSNQQSYIAAISARFVQLQHGDIDKRVEVKPYVLDDQLCDECQGARCGGKFAPFFCANVTCLQYYCEFCWANIHSRAGREFHKPLVKEGADRPRQVHFRWN</sequence>
<dbReference type="CDD" id="cd12726">
    <property type="entry name" value="RRM2_CPEB2_like"/>
    <property type="match status" value="1"/>
</dbReference>
<dbReference type="FunFam" id="4.10.640.40:FF:000001">
    <property type="entry name" value="Cytoplasmic polyadenylation element-binding 2 isoform X2"/>
    <property type="match status" value="1"/>
</dbReference>
<dbReference type="SUPFAM" id="SSF54928">
    <property type="entry name" value="RNA-binding domain, RBD"/>
    <property type="match status" value="1"/>
</dbReference>
<protein>
    <recommendedName>
        <fullName evidence="8">RRM domain-containing protein</fullName>
    </recommendedName>
</protein>
<keyword evidence="10" id="KW-1185">Reference proteome</keyword>
<accession>A0A9Q1G826</accession>
<dbReference type="GO" id="GO:2000766">
    <property type="term" value="P:negative regulation of cytoplasmic translation"/>
    <property type="evidence" value="ECO:0007669"/>
    <property type="project" value="TreeGrafter"/>
</dbReference>
<dbReference type="InterPro" id="IPR012677">
    <property type="entry name" value="Nucleotide-bd_a/b_plait_sf"/>
</dbReference>
<feature type="domain" description="RRM" evidence="8">
    <location>
        <begin position="614"/>
        <end position="701"/>
    </location>
</feature>
<dbReference type="CDD" id="cd19757">
    <property type="entry name" value="Bbox1"/>
    <property type="match status" value="1"/>
</dbReference>
<dbReference type="GO" id="GO:0003730">
    <property type="term" value="F:mRNA 3'-UTR binding"/>
    <property type="evidence" value="ECO:0007669"/>
    <property type="project" value="InterPro"/>
</dbReference>
<dbReference type="GO" id="GO:0008135">
    <property type="term" value="F:translation factor activity, RNA binding"/>
    <property type="evidence" value="ECO:0007669"/>
    <property type="project" value="TreeGrafter"/>
</dbReference>
<feature type="region of interest" description="Disordered" evidence="7">
    <location>
        <begin position="81"/>
        <end position="122"/>
    </location>
</feature>
<evidence type="ECO:0000256" key="7">
    <source>
        <dbReference type="SAM" id="MobiDB-lite"/>
    </source>
</evidence>
<comment type="caution">
    <text evidence="9">The sequence shown here is derived from an EMBL/GenBank/DDBJ whole genome shotgun (WGS) entry which is preliminary data.</text>
</comment>
<dbReference type="Pfam" id="PF16366">
    <property type="entry name" value="CEBP_ZZ"/>
    <property type="match status" value="1"/>
</dbReference>
<dbReference type="GO" id="GO:0000900">
    <property type="term" value="F:mRNA regulatory element binding translation repressor activity"/>
    <property type="evidence" value="ECO:0007669"/>
    <property type="project" value="TreeGrafter"/>
</dbReference>
<feature type="compositionally biased region" description="Low complexity" evidence="7">
    <location>
        <begin position="384"/>
        <end position="406"/>
    </location>
</feature>
<evidence type="ECO:0000313" key="10">
    <source>
        <dbReference type="Proteomes" id="UP001152622"/>
    </source>
</evidence>
<proteinExistence type="inferred from homology"/>
<dbReference type="InterPro" id="IPR000504">
    <property type="entry name" value="RRM_dom"/>
</dbReference>
<dbReference type="PANTHER" id="PTHR12566">
    <property type="entry name" value="CYTOPLASMIC POLYADENYLATION ELEMENT BINDING PROTEIN CPEB"/>
    <property type="match status" value="1"/>
</dbReference>
<dbReference type="InterPro" id="IPR035979">
    <property type="entry name" value="RBD_domain_sf"/>
</dbReference>
<evidence type="ECO:0000256" key="5">
    <source>
        <dbReference type="ARBA" id="ARBA00022884"/>
    </source>
</evidence>
<keyword evidence="4" id="KW-0677">Repeat</keyword>
<feature type="domain" description="RRM" evidence="8">
    <location>
        <begin position="722"/>
        <end position="800"/>
    </location>
</feature>
<dbReference type="OrthoDB" id="10033548at2759"/>
<feature type="compositionally biased region" description="Polar residues" evidence="7">
    <location>
        <begin position="166"/>
        <end position="180"/>
    </location>
</feature>
<gene>
    <name evidence="9" type="ORF">SKAU_G00077050</name>
</gene>
<feature type="region of interest" description="Disordered" evidence="7">
    <location>
        <begin position="291"/>
        <end position="347"/>
    </location>
</feature>
<feature type="compositionally biased region" description="Polar residues" evidence="7">
    <location>
        <begin position="291"/>
        <end position="306"/>
    </location>
</feature>
<feature type="region of interest" description="Disordered" evidence="7">
    <location>
        <begin position="384"/>
        <end position="412"/>
    </location>
</feature>
<evidence type="ECO:0000256" key="3">
    <source>
        <dbReference type="ARBA" id="ARBA00022490"/>
    </source>
</evidence>
<feature type="compositionally biased region" description="Polar residues" evidence="7">
    <location>
        <begin position="82"/>
        <end position="107"/>
    </location>
</feature>
<dbReference type="GO" id="GO:0005634">
    <property type="term" value="C:nucleus"/>
    <property type="evidence" value="ECO:0007669"/>
    <property type="project" value="TreeGrafter"/>
</dbReference>
<dbReference type="InterPro" id="IPR038446">
    <property type="entry name" value="CEBP_ZZ_sf"/>
</dbReference>
<dbReference type="GO" id="GO:0045202">
    <property type="term" value="C:synapse"/>
    <property type="evidence" value="ECO:0007669"/>
    <property type="project" value="TreeGrafter"/>
</dbReference>
<keyword evidence="3" id="KW-0963">Cytoplasm</keyword>
<dbReference type="InterPro" id="IPR034819">
    <property type="entry name" value="CPEB"/>
</dbReference>
<evidence type="ECO:0000256" key="6">
    <source>
        <dbReference type="PROSITE-ProRule" id="PRU00176"/>
    </source>
</evidence>
<evidence type="ECO:0000256" key="2">
    <source>
        <dbReference type="ARBA" id="ARBA00010347"/>
    </source>
</evidence>
<dbReference type="EMBL" id="JAINUF010000002">
    <property type="protein sequence ID" value="KAJ8377125.1"/>
    <property type="molecule type" value="Genomic_DNA"/>
</dbReference>
<feature type="region of interest" description="Disordered" evidence="7">
    <location>
        <begin position="166"/>
        <end position="229"/>
    </location>
</feature>
<dbReference type="Pfam" id="PF16367">
    <property type="entry name" value="RRM_7"/>
    <property type="match status" value="1"/>
</dbReference>
<dbReference type="GO" id="GO:0043022">
    <property type="term" value="F:ribosome binding"/>
    <property type="evidence" value="ECO:0007669"/>
    <property type="project" value="TreeGrafter"/>
</dbReference>
<dbReference type="InterPro" id="IPR032296">
    <property type="entry name" value="CEBP_ZZ"/>
</dbReference>
<evidence type="ECO:0000259" key="8">
    <source>
        <dbReference type="PROSITE" id="PS50102"/>
    </source>
</evidence>
<dbReference type="PANTHER" id="PTHR12566:SF8">
    <property type="entry name" value="CYTOPLASMIC POLYADENYLATION ELEMENT-BINDING PROTEIN 2"/>
    <property type="match status" value="1"/>
</dbReference>
<evidence type="ECO:0000313" key="9">
    <source>
        <dbReference type="EMBL" id="KAJ8377125.1"/>
    </source>
</evidence>